<gene>
    <name evidence="3" type="ORF">TEGL_25930</name>
</gene>
<dbReference type="SUPFAM" id="SSF47413">
    <property type="entry name" value="lambda repressor-like DNA-binding domains"/>
    <property type="match status" value="1"/>
</dbReference>
<accession>A0ABZ2EXL5</accession>
<evidence type="ECO:0000313" key="4">
    <source>
        <dbReference type="Proteomes" id="UP001348492"/>
    </source>
</evidence>
<feature type="domain" description="HTH cro/C1-type" evidence="2">
    <location>
        <begin position="6"/>
        <end position="60"/>
    </location>
</feature>
<evidence type="ECO:0000259" key="2">
    <source>
        <dbReference type="PROSITE" id="PS50943"/>
    </source>
</evidence>
<dbReference type="PANTHER" id="PTHR46558:SF11">
    <property type="entry name" value="HTH-TYPE TRANSCRIPTIONAL REGULATOR XRE"/>
    <property type="match status" value="1"/>
</dbReference>
<dbReference type="RefSeq" id="WP_018592574.1">
    <property type="nucleotide sequence ID" value="NZ_CP117523.1"/>
</dbReference>
<dbReference type="PROSITE" id="PS50943">
    <property type="entry name" value="HTH_CROC1"/>
    <property type="match status" value="1"/>
</dbReference>
<name>A0ABZ2EXL5_9FIRM</name>
<dbReference type="EMBL" id="CP117523">
    <property type="protein sequence ID" value="WWD84170.1"/>
    <property type="molecule type" value="Genomic_DNA"/>
</dbReference>
<dbReference type="Pfam" id="PF01381">
    <property type="entry name" value="HTH_3"/>
    <property type="match status" value="1"/>
</dbReference>
<sequence>MFGSRLRELRIEKDIKQSDLGKIIGISPSTVGMYEREQRFPDKDILNKLADYFDVSVDYLLGRTNDKNVYKKITKLDESITTIAAHKLNPHDDLSDDAIAKINEYIEFVRMQQNKK</sequence>
<evidence type="ECO:0000256" key="1">
    <source>
        <dbReference type="ARBA" id="ARBA00023125"/>
    </source>
</evidence>
<evidence type="ECO:0000313" key="3">
    <source>
        <dbReference type="EMBL" id="WWD84170.1"/>
    </source>
</evidence>
<dbReference type="CDD" id="cd00093">
    <property type="entry name" value="HTH_XRE"/>
    <property type="match status" value="1"/>
</dbReference>
<keyword evidence="4" id="KW-1185">Reference proteome</keyword>
<organism evidence="3 4">
    <name type="scientific">Terrisporobacter glycolicus ATCC 14880 = DSM 1288</name>
    <dbReference type="NCBI Taxonomy" id="1121315"/>
    <lineage>
        <taxon>Bacteria</taxon>
        <taxon>Bacillati</taxon>
        <taxon>Bacillota</taxon>
        <taxon>Clostridia</taxon>
        <taxon>Peptostreptococcales</taxon>
        <taxon>Peptostreptococcaceae</taxon>
        <taxon>Terrisporobacter</taxon>
    </lineage>
</organism>
<dbReference type="PANTHER" id="PTHR46558">
    <property type="entry name" value="TRACRIPTIONAL REGULATORY PROTEIN-RELATED-RELATED"/>
    <property type="match status" value="1"/>
</dbReference>
<dbReference type="InterPro" id="IPR001387">
    <property type="entry name" value="Cro/C1-type_HTH"/>
</dbReference>
<reference evidence="3 4" key="1">
    <citation type="journal article" date="2023" name="PLoS ONE">
        <title>Genome-based metabolic and phylogenomic analysis of three Terrisporobacter species.</title>
        <authorList>
            <person name="Boer T."/>
            <person name="Bengelsdorf F.R."/>
            <person name="Bomeke M."/>
            <person name="Daniel R."/>
            <person name="Poehlein A."/>
        </authorList>
    </citation>
    <scope>NUCLEOTIDE SEQUENCE [LARGE SCALE GENOMIC DNA]</scope>
    <source>
        <strain evidence="3 4">DSM 1288</strain>
    </source>
</reference>
<keyword evidence="1" id="KW-0238">DNA-binding</keyword>
<dbReference type="Gene3D" id="1.10.260.40">
    <property type="entry name" value="lambda repressor-like DNA-binding domains"/>
    <property type="match status" value="1"/>
</dbReference>
<protein>
    <recommendedName>
        <fullName evidence="2">HTH cro/C1-type domain-containing protein</fullName>
    </recommendedName>
</protein>
<dbReference type="Proteomes" id="UP001348492">
    <property type="component" value="Chromosome"/>
</dbReference>
<dbReference type="SMART" id="SM00530">
    <property type="entry name" value="HTH_XRE"/>
    <property type="match status" value="1"/>
</dbReference>
<proteinExistence type="predicted"/>
<dbReference type="InterPro" id="IPR010982">
    <property type="entry name" value="Lambda_DNA-bd_dom_sf"/>
</dbReference>